<name>A0A940MRH7_9RHOB</name>
<evidence type="ECO:0000313" key="1">
    <source>
        <dbReference type="EMBL" id="MBP0484059.1"/>
    </source>
</evidence>
<comment type="caution">
    <text evidence="1">The sequence shown here is derived from an EMBL/GenBank/DDBJ whole genome shotgun (WGS) entry which is preliminary data.</text>
</comment>
<keyword evidence="2" id="KW-1185">Reference proteome</keyword>
<gene>
    <name evidence="1" type="ORF">J5474_16385</name>
</gene>
<dbReference type="Proteomes" id="UP000675940">
    <property type="component" value="Unassembled WGS sequence"/>
</dbReference>
<reference evidence="1" key="1">
    <citation type="submission" date="2021-03" db="EMBL/GenBank/DDBJ databases">
        <title>Sagittula salina sp. nov. strain M10.9X isolated from the marine waste.</title>
        <authorList>
            <person name="Satari L."/>
            <person name="Molina-Menor E."/>
            <person name="Vidal-Verdu A."/>
            <person name="Pascual J."/>
            <person name="Pereto J."/>
            <person name="Porcar M."/>
        </authorList>
    </citation>
    <scope>NUCLEOTIDE SEQUENCE</scope>
    <source>
        <strain evidence="1">M10.9X</strain>
    </source>
</reference>
<protein>
    <submittedName>
        <fullName evidence="1">Pilus assembly protein</fullName>
    </submittedName>
</protein>
<dbReference type="AlphaFoldDB" id="A0A940MRH7"/>
<organism evidence="1 2">
    <name type="scientific">Sagittula salina</name>
    <dbReference type="NCBI Taxonomy" id="2820268"/>
    <lineage>
        <taxon>Bacteria</taxon>
        <taxon>Pseudomonadati</taxon>
        <taxon>Pseudomonadota</taxon>
        <taxon>Alphaproteobacteria</taxon>
        <taxon>Rhodobacterales</taxon>
        <taxon>Roseobacteraceae</taxon>
        <taxon>Sagittula</taxon>
    </lineage>
</organism>
<evidence type="ECO:0000313" key="2">
    <source>
        <dbReference type="Proteomes" id="UP000675940"/>
    </source>
</evidence>
<sequence length="195" mass="21780">MLTRLRGFAEDTRGNVTLETVIWLPLLLTVLASMVSLHDAFRYKSLNTKAAYTISDALSRETEPVDDAYLDGMVDVLEFLTISAGPYSVRVTLVSFDADTLNYDGSVRSAGAGYQVDWSQVRGDFIALTDAELAEMTANLPEMLDNERVILVETRTEYIPPFEIPILNEADLFYTYGFTRPRFAPKIVWADSTGT</sequence>
<proteinExistence type="predicted"/>
<accession>A0A940MRH7</accession>
<dbReference type="EMBL" id="JAGISH010000009">
    <property type="protein sequence ID" value="MBP0484059.1"/>
    <property type="molecule type" value="Genomic_DNA"/>
</dbReference>